<name>A0A8J7GE83_9ACTN</name>
<reference evidence="1" key="1">
    <citation type="submission" date="2020-11" db="EMBL/GenBank/DDBJ databases">
        <title>Sequencing the genomes of 1000 actinobacteria strains.</title>
        <authorList>
            <person name="Klenk H.-P."/>
        </authorList>
    </citation>
    <scope>NUCLEOTIDE SEQUENCE</scope>
    <source>
        <strain evidence="1">DSM 45356</strain>
    </source>
</reference>
<proteinExistence type="predicted"/>
<dbReference type="Proteomes" id="UP000622552">
    <property type="component" value="Unassembled WGS sequence"/>
</dbReference>
<sequence length="50" mass="5720">MYSYQEKQCRGGGCIFWYEQAWYRDCSWSDGAGTICGPWYKGGNGCSMEC</sequence>
<protein>
    <submittedName>
        <fullName evidence="1">Uncharacterized protein</fullName>
    </submittedName>
</protein>
<evidence type="ECO:0000313" key="1">
    <source>
        <dbReference type="EMBL" id="MBG6136076.1"/>
    </source>
</evidence>
<dbReference type="AlphaFoldDB" id="A0A8J7GE83"/>
<evidence type="ECO:0000313" key="2">
    <source>
        <dbReference type="Proteomes" id="UP000622552"/>
    </source>
</evidence>
<comment type="caution">
    <text evidence="1">The sequence shown here is derived from an EMBL/GenBank/DDBJ whole genome shotgun (WGS) entry which is preliminary data.</text>
</comment>
<organism evidence="1 2">
    <name type="scientific">Longispora fulva</name>
    <dbReference type="NCBI Taxonomy" id="619741"/>
    <lineage>
        <taxon>Bacteria</taxon>
        <taxon>Bacillati</taxon>
        <taxon>Actinomycetota</taxon>
        <taxon>Actinomycetes</taxon>
        <taxon>Micromonosporales</taxon>
        <taxon>Micromonosporaceae</taxon>
        <taxon>Longispora</taxon>
    </lineage>
</organism>
<accession>A0A8J7GE83</accession>
<dbReference type="RefSeq" id="WP_231400881.1">
    <property type="nucleotide sequence ID" value="NZ_BONS01000001.1"/>
</dbReference>
<gene>
    <name evidence="1" type="ORF">IW245_002270</name>
</gene>
<keyword evidence="2" id="KW-1185">Reference proteome</keyword>
<dbReference type="EMBL" id="JADOUF010000001">
    <property type="protein sequence ID" value="MBG6136076.1"/>
    <property type="molecule type" value="Genomic_DNA"/>
</dbReference>